<dbReference type="OrthoDB" id="2143914at2759"/>
<dbReference type="GO" id="GO:0042795">
    <property type="term" value="P:snRNA transcription by RNA polymerase II"/>
    <property type="evidence" value="ECO:0007669"/>
    <property type="project" value="TreeGrafter"/>
</dbReference>
<reference evidence="8 9" key="1">
    <citation type="journal article" date="2012" name="Science">
        <title>The Paleozoic origin of enzymatic lignin decomposition reconstructed from 31 fungal genomes.</title>
        <authorList>
            <person name="Floudas D."/>
            <person name="Binder M."/>
            <person name="Riley R."/>
            <person name="Barry K."/>
            <person name="Blanchette R.A."/>
            <person name="Henrissat B."/>
            <person name="Martinez A.T."/>
            <person name="Otillar R."/>
            <person name="Spatafora J.W."/>
            <person name="Yadav J.S."/>
            <person name="Aerts A."/>
            <person name="Benoit I."/>
            <person name="Boyd A."/>
            <person name="Carlson A."/>
            <person name="Copeland A."/>
            <person name="Coutinho P.M."/>
            <person name="de Vries R.P."/>
            <person name="Ferreira P."/>
            <person name="Findley K."/>
            <person name="Foster B."/>
            <person name="Gaskell J."/>
            <person name="Glotzer D."/>
            <person name="Gorecki P."/>
            <person name="Heitman J."/>
            <person name="Hesse C."/>
            <person name="Hori C."/>
            <person name="Igarashi K."/>
            <person name="Jurgens J.A."/>
            <person name="Kallen N."/>
            <person name="Kersten P."/>
            <person name="Kohler A."/>
            <person name="Kuees U."/>
            <person name="Kumar T.K.A."/>
            <person name="Kuo A."/>
            <person name="LaButti K."/>
            <person name="Larrondo L.F."/>
            <person name="Lindquist E."/>
            <person name="Ling A."/>
            <person name="Lombard V."/>
            <person name="Lucas S."/>
            <person name="Lundell T."/>
            <person name="Martin R."/>
            <person name="McLaughlin D.J."/>
            <person name="Morgenstern I."/>
            <person name="Morin E."/>
            <person name="Murat C."/>
            <person name="Nagy L.G."/>
            <person name="Nolan M."/>
            <person name="Ohm R.A."/>
            <person name="Patyshakuliyeva A."/>
            <person name="Rokas A."/>
            <person name="Ruiz-Duenas F.J."/>
            <person name="Sabat G."/>
            <person name="Salamov A."/>
            <person name="Samejima M."/>
            <person name="Schmutz J."/>
            <person name="Slot J.C."/>
            <person name="St John F."/>
            <person name="Stenlid J."/>
            <person name="Sun H."/>
            <person name="Sun S."/>
            <person name="Syed K."/>
            <person name="Tsang A."/>
            <person name="Wiebenga A."/>
            <person name="Young D."/>
            <person name="Pisabarro A."/>
            <person name="Eastwood D.C."/>
            <person name="Martin F."/>
            <person name="Cullen D."/>
            <person name="Grigoriev I.V."/>
            <person name="Hibbett D.S."/>
        </authorList>
    </citation>
    <scope>NUCLEOTIDE SEQUENCE [LARGE SCALE GENOMIC DNA]</scope>
    <source>
        <strain evidence="8 9">MD-104</strain>
    </source>
</reference>
<evidence type="ECO:0000259" key="6">
    <source>
        <dbReference type="PROSITE" id="PS50090"/>
    </source>
</evidence>
<feature type="domain" description="Myb-like" evidence="6">
    <location>
        <begin position="347"/>
        <end position="399"/>
    </location>
</feature>
<evidence type="ECO:0000256" key="4">
    <source>
        <dbReference type="ARBA" id="ARBA00023242"/>
    </source>
</evidence>
<gene>
    <name evidence="8" type="ORF">WOLCODRAFT_69152</name>
</gene>
<keyword evidence="3" id="KW-0804">Transcription</keyword>
<feature type="domain" description="Myb-like" evidence="6">
    <location>
        <begin position="243"/>
        <end position="295"/>
    </location>
</feature>
<dbReference type="Pfam" id="PF00249">
    <property type="entry name" value="Myb_DNA-binding"/>
    <property type="match status" value="3"/>
</dbReference>
<evidence type="ECO:0000256" key="3">
    <source>
        <dbReference type="ARBA" id="ARBA00023163"/>
    </source>
</evidence>
<dbReference type="EMBL" id="KB468113">
    <property type="protein sequence ID" value="PCH41368.1"/>
    <property type="molecule type" value="Genomic_DNA"/>
</dbReference>
<evidence type="ECO:0000259" key="7">
    <source>
        <dbReference type="PROSITE" id="PS51294"/>
    </source>
</evidence>
<feature type="domain" description="HTH myb-type" evidence="7">
    <location>
        <begin position="351"/>
        <end position="403"/>
    </location>
</feature>
<evidence type="ECO:0000256" key="2">
    <source>
        <dbReference type="ARBA" id="ARBA00023125"/>
    </source>
</evidence>
<feature type="region of interest" description="Disordered" evidence="5">
    <location>
        <begin position="434"/>
        <end position="488"/>
    </location>
</feature>
<feature type="compositionally biased region" description="Pro residues" evidence="5">
    <location>
        <begin position="436"/>
        <end position="446"/>
    </location>
</feature>
<dbReference type="GO" id="GO:0042796">
    <property type="term" value="P:snRNA transcription by RNA polymerase III"/>
    <property type="evidence" value="ECO:0007669"/>
    <property type="project" value="TreeGrafter"/>
</dbReference>
<dbReference type="CDD" id="cd00167">
    <property type="entry name" value="SANT"/>
    <property type="match status" value="3"/>
</dbReference>
<dbReference type="InterPro" id="IPR017930">
    <property type="entry name" value="Myb_dom"/>
</dbReference>
<dbReference type="GO" id="GO:0001006">
    <property type="term" value="F:RNA polymerase III type 3 promoter sequence-specific DNA binding"/>
    <property type="evidence" value="ECO:0007669"/>
    <property type="project" value="TreeGrafter"/>
</dbReference>
<feature type="domain" description="Myb-like" evidence="6">
    <location>
        <begin position="296"/>
        <end position="346"/>
    </location>
</feature>
<evidence type="ECO:0000256" key="5">
    <source>
        <dbReference type="SAM" id="MobiDB-lite"/>
    </source>
</evidence>
<dbReference type="PANTHER" id="PTHR46621:SF1">
    <property type="entry name" value="SNRNA-ACTIVATING PROTEIN COMPLEX SUBUNIT 4"/>
    <property type="match status" value="1"/>
</dbReference>
<dbReference type="Proteomes" id="UP000218811">
    <property type="component" value="Unassembled WGS sequence"/>
</dbReference>
<organism evidence="8 9">
    <name type="scientific">Wolfiporia cocos (strain MD-104)</name>
    <name type="common">Brown rot fungus</name>
    <dbReference type="NCBI Taxonomy" id="742152"/>
    <lineage>
        <taxon>Eukaryota</taxon>
        <taxon>Fungi</taxon>
        <taxon>Dikarya</taxon>
        <taxon>Basidiomycota</taxon>
        <taxon>Agaricomycotina</taxon>
        <taxon>Agaricomycetes</taxon>
        <taxon>Polyporales</taxon>
        <taxon>Phaeolaceae</taxon>
        <taxon>Wolfiporia</taxon>
    </lineage>
</organism>
<protein>
    <submittedName>
        <fullName evidence="8">Uncharacterized protein</fullName>
    </submittedName>
</protein>
<dbReference type="OMA" id="VDCMRHA"/>
<dbReference type="GO" id="GO:0000978">
    <property type="term" value="F:RNA polymerase II cis-regulatory region sequence-specific DNA binding"/>
    <property type="evidence" value="ECO:0007669"/>
    <property type="project" value="TreeGrafter"/>
</dbReference>
<accession>A0A2H3JU59</accession>
<proteinExistence type="predicted"/>
<dbReference type="AlphaFoldDB" id="A0A2H3JU59"/>
<dbReference type="PROSITE" id="PS51294">
    <property type="entry name" value="HTH_MYB"/>
    <property type="match status" value="2"/>
</dbReference>
<evidence type="ECO:0000313" key="9">
    <source>
        <dbReference type="Proteomes" id="UP000218811"/>
    </source>
</evidence>
<name>A0A2H3JU59_WOLCO</name>
<keyword evidence="2" id="KW-0238">DNA-binding</keyword>
<dbReference type="PROSITE" id="PS50090">
    <property type="entry name" value="MYB_LIKE"/>
    <property type="match status" value="3"/>
</dbReference>
<evidence type="ECO:0000256" key="1">
    <source>
        <dbReference type="ARBA" id="ARBA00023015"/>
    </source>
</evidence>
<dbReference type="SUPFAM" id="SSF46689">
    <property type="entry name" value="Homeodomain-like"/>
    <property type="match status" value="3"/>
</dbReference>
<dbReference type="InterPro" id="IPR051575">
    <property type="entry name" value="Myb-like_DNA-bd"/>
</dbReference>
<dbReference type="STRING" id="742152.A0A2H3JU59"/>
<keyword evidence="1" id="KW-0805">Transcription regulation</keyword>
<evidence type="ECO:0000313" key="8">
    <source>
        <dbReference type="EMBL" id="PCH41368.1"/>
    </source>
</evidence>
<keyword evidence="9" id="KW-1185">Reference proteome</keyword>
<dbReference type="InterPro" id="IPR009057">
    <property type="entry name" value="Homeodomain-like_sf"/>
</dbReference>
<feature type="domain" description="HTH myb-type" evidence="7">
    <location>
        <begin position="296"/>
        <end position="350"/>
    </location>
</feature>
<sequence>MNRTKRLADPVQECIQVAVQANKDHQYALKVYTERIEAELETVNKLLAAADFSEHEDELEINAGGTVFIPGAIKASGPVSSGELLADNSPFRDEARRRERYMELTVIHQWKATELDALSEAVRSENYRLHALNAQIRGQQGLPRAEVADQGFIDNNIVGLDWERVAKEVSSSGTSTIQRSAKECEICWLGDRHPVLNHSPWTQSEIDRVRQIIGDRTEGQIDWLAVSAQLGTGRTAVDCMRHAIARKTHTWDAESDARLMHAVHLYGVDNWNLVARWVSEDATPTQCQSRYNRSLDPQIRHGLWTDEEDDMLREAVIVLGHAWSEVASFVPGRSNEQCRDRYNEVLNPSVVKGKWTPDEDKALIAAVDRAGPGGWKEIAKILGNGRTDAMCRNRYTAMCRKRHNEIAASGSFTNGSGQSQVPHLQVENGILQLAPPAVPSSSSPPRPRPRPRRKGPAQTQEPAPPVEMPTTVEPSAITGSTTAKGKGKAEEDFCEHAVVLTFSHVSQQLPRGKLLQRVLTGQQRNVGQQNMGSRHRLPSVLLE</sequence>
<dbReference type="Gene3D" id="1.10.10.60">
    <property type="entry name" value="Homeodomain-like"/>
    <property type="match status" value="3"/>
</dbReference>
<dbReference type="GO" id="GO:0019185">
    <property type="term" value="C:snRNA-activating protein complex"/>
    <property type="evidence" value="ECO:0007669"/>
    <property type="project" value="TreeGrafter"/>
</dbReference>
<dbReference type="InterPro" id="IPR001005">
    <property type="entry name" value="SANT/Myb"/>
</dbReference>
<keyword evidence="4" id="KW-0539">Nucleus</keyword>
<dbReference type="SMART" id="SM00717">
    <property type="entry name" value="SANT"/>
    <property type="match status" value="4"/>
</dbReference>
<dbReference type="PANTHER" id="PTHR46621">
    <property type="entry name" value="SNRNA-ACTIVATING PROTEIN COMPLEX SUBUNIT 4"/>
    <property type="match status" value="1"/>
</dbReference>